<keyword evidence="3 6" id="KW-1133">Transmembrane helix</keyword>
<accession>A0A5S5CV87</accession>
<evidence type="ECO:0000256" key="6">
    <source>
        <dbReference type="SAM" id="Phobius"/>
    </source>
</evidence>
<proteinExistence type="predicted"/>
<evidence type="ECO:0000313" key="8">
    <source>
        <dbReference type="Proteomes" id="UP000322499"/>
    </source>
</evidence>
<protein>
    <submittedName>
        <fullName evidence="7">Biotin transport system permease protein</fullName>
    </submittedName>
</protein>
<dbReference type="EMBL" id="VNHW01000006">
    <property type="protein sequence ID" value="TYP87633.1"/>
    <property type="molecule type" value="Genomic_DNA"/>
</dbReference>
<evidence type="ECO:0000256" key="4">
    <source>
        <dbReference type="ARBA" id="ARBA00023136"/>
    </source>
</evidence>
<feature type="transmembrane region" description="Helical" evidence="6">
    <location>
        <begin position="70"/>
        <end position="87"/>
    </location>
</feature>
<keyword evidence="2 6" id="KW-0812">Transmembrane</keyword>
<keyword evidence="8" id="KW-1185">Reference proteome</keyword>
<evidence type="ECO:0000256" key="1">
    <source>
        <dbReference type="ARBA" id="ARBA00004141"/>
    </source>
</evidence>
<dbReference type="CDD" id="cd16914">
    <property type="entry name" value="EcfT"/>
    <property type="match status" value="1"/>
</dbReference>
<sequence>MTLALYVPRRSAVHRVPAGGKLLALAALAVLLFVVPTLPVVGAALLAVLAVGLGAARLPAAALARQARTVRWWLAGLFVFHALFSDLPTAAVTVLRLLTLVLAAAVVTATTRVTEMVAVIERLCAPLRVVGVRPARIGLVISMALRFIPVLAERADRIREAQAARGGSARGIRGLRTTVTPLLVQLLQMAHTVSEALDARGADDVPPARGRRSPAPAA</sequence>
<evidence type="ECO:0000313" key="7">
    <source>
        <dbReference type="EMBL" id="TYP87633.1"/>
    </source>
</evidence>
<dbReference type="RefSeq" id="WP_166533270.1">
    <property type="nucleotide sequence ID" value="NZ_VNHW01000006.1"/>
</dbReference>
<dbReference type="InterPro" id="IPR003339">
    <property type="entry name" value="ABC/ECF_trnsptr_transmembrane"/>
</dbReference>
<reference evidence="7 8" key="1">
    <citation type="submission" date="2019-07" db="EMBL/GenBank/DDBJ databases">
        <title>Genomic Encyclopedia of Archaeal and Bacterial Type Strains, Phase II (KMG-II): from individual species to whole genera.</title>
        <authorList>
            <person name="Goeker M."/>
        </authorList>
    </citation>
    <scope>NUCLEOTIDE SEQUENCE [LARGE SCALE GENOMIC DNA]</scope>
    <source>
        <strain evidence="7 8">DSM 46842</strain>
    </source>
</reference>
<keyword evidence="4 6" id="KW-0472">Membrane</keyword>
<gene>
    <name evidence="7" type="ORF">BD833_106224</name>
</gene>
<evidence type="ECO:0000256" key="5">
    <source>
        <dbReference type="SAM" id="MobiDB-lite"/>
    </source>
</evidence>
<feature type="transmembrane region" description="Helical" evidence="6">
    <location>
        <begin position="12"/>
        <end position="34"/>
    </location>
</feature>
<comment type="subcellular location">
    <subcellularLocation>
        <location evidence="1">Membrane</location>
        <topology evidence="1">Multi-pass membrane protein</topology>
    </subcellularLocation>
</comment>
<dbReference type="Pfam" id="PF02361">
    <property type="entry name" value="CbiQ"/>
    <property type="match status" value="1"/>
</dbReference>
<dbReference type="Proteomes" id="UP000322499">
    <property type="component" value="Unassembled WGS sequence"/>
</dbReference>
<dbReference type="PANTHER" id="PTHR33514">
    <property type="entry name" value="PROTEIN ABCI12, CHLOROPLASTIC"/>
    <property type="match status" value="1"/>
</dbReference>
<feature type="region of interest" description="Disordered" evidence="5">
    <location>
        <begin position="198"/>
        <end position="218"/>
    </location>
</feature>
<name>A0A5S5CV87_9ACTN</name>
<dbReference type="GO" id="GO:0005886">
    <property type="term" value="C:plasma membrane"/>
    <property type="evidence" value="ECO:0007669"/>
    <property type="project" value="UniProtKB-ARBA"/>
</dbReference>
<feature type="transmembrane region" description="Helical" evidence="6">
    <location>
        <begin position="40"/>
        <end position="58"/>
    </location>
</feature>
<dbReference type="AlphaFoldDB" id="A0A5S5CV87"/>
<evidence type="ECO:0000256" key="3">
    <source>
        <dbReference type="ARBA" id="ARBA00022989"/>
    </source>
</evidence>
<dbReference type="PANTHER" id="PTHR33514:SF13">
    <property type="entry name" value="PROTEIN ABCI12, CHLOROPLASTIC"/>
    <property type="match status" value="1"/>
</dbReference>
<organism evidence="7 8">
    <name type="scientific">Blastococcus xanthinilyticus</name>
    <dbReference type="NCBI Taxonomy" id="1564164"/>
    <lineage>
        <taxon>Bacteria</taxon>
        <taxon>Bacillati</taxon>
        <taxon>Actinomycetota</taxon>
        <taxon>Actinomycetes</taxon>
        <taxon>Geodermatophilales</taxon>
        <taxon>Geodermatophilaceae</taxon>
        <taxon>Blastococcus</taxon>
    </lineage>
</organism>
<comment type="caution">
    <text evidence="7">The sequence shown here is derived from an EMBL/GenBank/DDBJ whole genome shotgun (WGS) entry which is preliminary data.</text>
</comment>
<evidence type="ECO:0000256" key="2">
    <source>
        <dbReference type="ARBA" id="ARBA00022692"/>
    </source>
</evidence>